<proteinExistence type="predicted"/>
<name>A0A8I1Y825_BRAEL</name>
<dbReference type="AlphaFoldDB" id="A0A8I1Y825"/>
<organism evidence="1 2">
    <name type="scientific">Bradyrhizobium elkanii</name>
    <dbReference type="NCBI Taxonomy" id="29448"/>
    <lineage>
        <taxon>Bacteria</taxon>
        <taxon>Pseudomonadati</taxon>
        <taxon>Pseudomonadota</taxon>
        <taxon>Alphaproteobacteria</taxon>
        <taxon>Hyphomicrobiales</taxon>
        <taxon>Nitrobacteraceae</taxon>
        <taxon>Bradyrhizobium</taxon>
    </lineage>
</organism>
<dbReference type="Proteomes" id="UP000673383">
    <property type="component" value="Unassembled WGS sequence"/>
</dbReference>
<dbReference type="EMBL" id="JAFICZ010000001">
    <property type="protein sequence ID" value="MBP1293576.1"/>
    <property type="molecule type" value="Genomic_DNA"/>
</dbReference>
<protein>
    <submittedName>
        <fullName evidence="1">Uncharacterized protein</fullName>
    </submittedName>
</protein>
<gene>
    <name evidence="1" type="ORF">JOH49_003329</name>
</gene>
<accession>A0A8I1Y825</accession>
<reference evidence="1" key="1">
    <citation type="submission" date="2021-02" db="EMBL/GenBank/DDBJ databases">
        <title>Genomic Encyclopedia of Type Strains, Phase IV (KMG-V): Genome sequencing to study the core and pangenomes of soil and plant-associated prokaryotes.</title>
        <authorList>
            <person name="Whitman W."/>
        </authorList>
    </citation>
    <scope>NUCLEOTIDE SEQUENCE</scope>
    <source>
        <strain evidence="1">USDA 406</strain>
    </source>
</reference>
<evidence type="ECO:0000313" key="2">
    <source>
        <dbReference type="Proteomes" id="UP000673383"/>
    </source>
</evidence>
<dbReference type="RefSeq" id="WP_028344413.1">
    <property type="nucleotide sequence ID" value="NZ_CP126003.1"/>
</dbReference>
<sequence>MSDPDKTGPGSSSLIDSLRQAIEQAEERVATLGPDQCTARLLAALANQSVQEHFIKHILNGEGFSRGYCLGSFIPEEDRIVFEFICMPPKICLFPMKFLVRMNIITQAVIEVIDPAPTWVPVHEQLPGAMFRL</sequence>
<comment type="caution">
    <text evidence="1">The sequence shown here is derived from an EMBL/GenBank/DDBJ whole genome shotgun (WGS) entry which is preliminary data.</text>
</comment>
<evidence type="ECO:0000313" key="1">
    <source>
        <dbReference type="EMBL" id="MBP1293576.1"/>
    </source>
</evidence>